<evidence type="ECO:0008006" key="3">
    <source>
        <dbReference type="Google" id="ProtNLM"/>
    </source>
</evidence>
<evidence type="ECO:0000313" key="1">
    <source>
        <dbReference type="EMBL" id="MEU2120786.1"/>
    </source>
</evidence>
<gene>
    <name evidence="1" type="ORF">ABZ507_03055</name>
</gene>
<accession>A0ABV2X4F8</accession>
<keyword evidence="2" id="KW-1185">Reference proteome</keyword>
<organism evidence="1 2">
    <name type="scientific">Nocardia niwae</name>
    <dbReference type="NCBI Taxonomy" id="626084"/>
    <lineage>
        <taxon>Bacteria</taxon>
        <taxon>Bacillati</taxon>
        <taxon>Actinomycetota</taxon>
        <taxon>Actinomycetes</taxon>
        <taxon>Mycobacteriales</taxon>
        <taxon>Nocardiaceae</taxon>
        <taxon>Nocardia</taxon>
    </lineage>
</organism>
<reference evidence="1 2" key="1">
    <citation type="submission" date="2024-06" db="EMBL/GenBank/DDBJ databases">
        <title>The Natural Products Discovery Center: Release of the First 8490 Sequenced Strains for Exploring Actinobacteria Biosynthetic Diversity.</title>
        <authorList>
            <person name="Kalkreuter E."/>
            <person name="Kautsar S.A."/>
            <person name="Yang D."/>
            <person name="Bader C.D."/>
            <person name="Teijaro C.N."/>
            <person name="Fluegel L."/>
            <person name="Davis C.M."/>
            <person name="Simpson J.R."/>
            <person name="Lauterbach L."/>
            <person name="Steele A.D."/>
            <person name="Gui C."/>
            <person name="Meng S."/>
            <person name="Li G."/>
            <person name="Viehrig K."/>
            <person name="Ye F."/>
            <person name="Su P."/>
            <person name="Kiefer A.F."/>
            <person name="Nichols A."/>
            <person name="Cepeda A.J."/>
            <person name="Yan W."/>
            <person name="Fan B."/>
            <person name="Jiang Y."/>
            <person name="Adhikari A."/>
            <person name="Zheng C.-J."/>
            <person name="Schuster L."/>
            <person name="Cowan T.M."/>
            <person name="Smanski M.J."/>
            <person name="Chevrette M.G."/>
            <person name="De Carvalho L.P.S."/>
            <person name="Shen B."/>
        </authorList>
    </citation>
    <scope>NUCLEOTIDE SEQUENCE [LARGE SCALE GENOMIC DNA]</scope>
    <source>
        <strain evidence="1 2">NPDC019434</strain>
    </source>
</reference>
<proteinExistence type="predicted"/>
<evidence type="ECO:0000313" key="2">
    <source>
        <dbReference type="Proteomes" id="UP001550535"/>
    </source>
</evidence>
<dbReference type="Proteomes" id="UP001550535">
    <property type="component" value="Unassembled WGS sequence"/>
</dbReference>
<comment type="caution">
    <text evidence="1">The sequence shown here is derived from an EMBL/GenBank/DDBJ whole genome shotgun (WGS) entry which is preliminary data.</text>
</comment>
<protein>
    <recommendedName>
        <fullName evidence="3">DUF4276 family protein</fullName>
    </recommendedName>
</protein>
<sequence>MTARIFSGLFVCEGTSDLPLAEIVETLFIDRDVEVRLSKPDYALLGKVPKDVASRVGAGLRLLGGPVDLVVVHRDADNAGPDERRNEIESAVRSVSDSVRAMPVIPVRMTEAWLLLDEGAIRRVAGNPRGRTNLNLPSVRKIESVPDPKQLLQQCIITAADCTGRRREQVAKRFSEHRRQLLRSIDCSGPITQLPSWQQLVKDIESAAAELGSRDGRSSSDALW</sequence>
<dbReference type="EMBL" id="JBEYBR010000004">
    <property type="protein sequence ID" value="MEU2120786.1"/>
    <property type="molecule type" value="Genomic_DNA"/>
</dbReference>
<name>A0ABV2X4F8_9NOCA</name>
<dbReference type="RefSeq" id="WP_357807489.1">
    <property type="nucleotide sequence ID" value="NZ_JBEYBM010000018.1"/>
</dbReference>